<dbReference type="PANTHER" id="PTHR46103">
    <property type="entry name" value="RRNA METHYLTRANSFERASE 1, MITOCHONDRIAL"/>
    <property type="match status" value="1"/>
</dbReference>
<gene>
    <name evidence="13" type="ORF">Rsub_03627</name>
</gene>
<evidence type="ECO:0000256" key="6">
    <source>
        <dbReference type="ARBA" id="ARBA00022691"/>
    </source>
</evidence>
<reference evidence="13 14" key="1">
    <citation type="journal article" date="2018" name="Sci. Rep.">
        <title>Raphidocelis subcapitata (=Pseudokirchneriella subcapitata) provides an insight into genome evolution and environmental adaptations in the Sphaeropleales.</title>
        <authorList>
            <person name="Suzuki S."/>
            <person name="Yamaguchi H."/>
            <person name="Nakajima N."/>
            <person name="Kawachi M."/>
        </authorList>
    </citation>
    <scope>NUCLEOTIDE SEQUENCE [LARGE SCALE GENOMIC DNA]</scope>
    <source>
        <strain evidence="13 14">NIES-35</strain>
    </source>
</reference>
<dbReference type="InParanoid" id="A0A2V0P283"/>
<feature type="signal peptide" evidence="11">
    <location>
        <begin position="1"/>
        <end position="18"/>
    </location>
</feature>
<dbReference type="InterPro" id="IPR029064">
    <property type="entry name" value="Ribosomal_eL30-like_sf"/>
</dbReference>
<evidence type="ECO:0000256" key="2">
    <source>
        <dbReference type="ARBA" id="ARBA00007228"/>
    </source>
</evidence>
<dbReference type="GO" id="GO:0003723">
    <property type="term" value="F:RNA binding"/>
    <property type="evidence" value="ECO:0007669"/>
    <property type="project" value="InterPro"/>
</dbReference>
<dbReference type="InterPro" id="IPR029026">
    <property type="entry name" value="tRNA_m1G_MTases_N"/>
</dbReference>
<dbReference type="Pfam" id="PF00588">
    <property type="entry name" value="SpoU_methylase"/>
    <property type="match status" value="1"/>
</dbReference>
<evidence type="ECO:0000256" key="7">
    <source>
        <dbReference type="ARBA" id="ARBA00022946"/>
    </source>
</evidence>
<feature type="region of interest" description="Disordered" evidence="10">
    <location>
        <begin position="56"/>
        <end position="286"/>
    </location>
</feature>
<dbReference type="Pfam" id="PF08032">
    <property type="entry name" value="SpoU_sub_bind"/>
    <property type="match status" value="1"/>
</dbReference>
<dbReference type="CDD" id="cd18105">
    <property type="entry name" value="SpoU-like_MRM1"/>
    <property type="match status" value="1"/>
</dbReference>
<dbReference type="SUPFAM" id="SSF75217">
    <property type="entry name" value="alpha/beta knot"/>
    <property type="match status" value="1"/>
</dbReference>
<proteinExistence type="inferred from homology"/>
<dbReference type="SUPFAM" id="SSF55315">
    <property type="entry name" value="L30e-like"/>
    <property type="match status" value="1"/>
</dbReference>
<dbReference type="InterPro" id="IPR047261">
    <property type="entry name" value="MRM1_MeTrfase_dom"/>
</dbReference>
<feature type="region of interest" description="Disordered" evidence="10">
    <location>
        <begin position="525"/>
        <end position="545"/>
    </location>
</feature>
<evidence type="ECO:0000256" key="8">
    <source>
        <dbReference type="ARBA" id="ARBA00023128"/>
    </source>
</evidence>
<feature type="compositionally biased region" description="Basic and acidic residues" evidence="10">
    <location>
        <begin position="229"/>
        <end position="241"/>
    </location>
</feature>
<dbReference type="NCBIfam" id="TIGR00186">
    <property type="entry name" value="rRNA_methyl_3"/>
    <property type="match status" value="1"/>
</dbReference>
<evidence type="ECO:0000256" key="11">
    <source>
        <dbReference type="SAM" id="SignalP"/>
    </source>
</evidence>
<keyword evidence="14" id="KW-1185">Reference proteome</keyword>
<dbReference type="InterPro" id="IPR029028">
    <property type="entry name" value="Alpha/beta_knot_MTases"/>
</dbReference>
<evidence type="ECO:0000256" key="3">
    <source>
        <dbReference type="ARBA" id="ARBA00022552"/>
    </source>
</evidence>
<dbReference type="GO" id="GO:0005739">
    <property type="term" value="C:mitochondrion"/>
    <property type="evidence" value="ECO:0007669"/>
    <property type="project" value="UniProtKB-SubCell"/>
</dbReference>
<feature type="compositionally biased region" description="Gly residues" evidence="10">
    <location>
        <begin position="129"/>
        <end position="147"/>
    </location>
</feature>
<feature type="compositionally biased region" description="Gly residues" evidence="10">
    <location>
        <begin position="531"/>
        <end position="545"/>
    </location>
</feature>
<keyword evidence="11" id="KW-0732">Signal</keyword>
<feature type="compositionally biased region" description="Gly residues" evidence="10">
    <location>
        <begin position="61"/>
        <end position="91"/>
    </location>
</feature>
<keyword evidence="8" id="KW-0496">Mitochondrion</keyword>
<name>A0A2V0P283_9CHLO</name>
<evidence type="ECO:0000256" key="10">
    <source>
        <dbReference type="SAM" id="MobiDB-lite"/>
    </source>
</evidence>
<dbReference type="Gene3D" id="3.40.1280.10">
    <property type="match status" value="1"/>
</dbReference>
<dbReference type="Gene3D" id="3.30.1330.30">
    <property type="match status" value="1"/>
</dbReference>
<dbReference type="GO" id="GO:0016435">
    <property type="term" value="F:rRNA (guanine) methyltransferase activity"/>
    <property type="evidence" value="ECO:0007669"/>
    <property type="project" value="TreeGrafter"/>
</dbReference>
<dbReference type="OrthoDB" id="270651at2759"/>
<comment type="caution">
    <text evidence="13">The sequence shown here is derived from an EMBL/GenBank/DDBJ whole genome shotgun (WGS) entry which is preliminary data.</text>
</comment>
<dbReference type="EMBL" id="BDRX01000023">
    <property type="protein sequence ID" value="GBF91307.1"/>
    <property type="molecule type" value="Genomic_DNA"/>
</dbReference>
<dbReference type="InterPro" id="IPR001537">
    <property type="entry name" value="SpoU_MeTrfase"/>
</dbReference>
<evidence type="ECO:0000256" key="1">
    <source>
        <dbReference type="ARBA" id="ARBA00004173"/>
    </source>
</evidence>
<protein>
    <recommendedName>
        <fullName evidence="9">rRNA methyltransferase 1, mitochondrial</fullName>
    </recommendedName>
</protein>
<dbReference type="Proteomes" id="UP000247498">
    <property type="component" value="Unassembled WGS sequence"/>
</dbReference>
<comment type="similarity">
    <text evidence="2">Belongs to the class IV-like SAM-binding methyltransferase superfamily. RNA methyltransferase TrmH family.</text>
</comment>
<feature type="region of interest" description="Disordered" evidence="10">
    <location>
        <begin position="570"/>
        <end position="595"/>
    </location>
</feature>
<feature type="compositionally biased region" description="Gly residues" evidence="10">
    <location>
        <begin position="195"/>
        <end position="213"/>
    </location>
</feature>
<comment type="subcellular location">
    <subcellularLocation>
        <location evidence="1">Mitochondrion</location>
    </subcellularLocation>
</comment>
<accession>A0A2V0P283</accession>
<dbReference type="InterPro" id="IPR004441">
    <property type="entry name" value="rRNA_MeTrfase_TrmH"/>
</dbReference>
<feature type="compositionally biased region" description="Gly residues" evidence="10">
    <location>
        <begin position="156"/>
        <end position="186"/>
    </location>
</feature>
<dbReference type="STRING" id="307507.A0A2V0P283"/>
<organism evidence="13 14">
    <name type="scientific">Raphidocelis subcapitata</name>
    <dbReference type="NCBI Taxonomy" id="307507"/>
    <lineage>
        <taxon>Eukaryota</taxon>
        <taxon>Viridiplantae</taxon>
        <taxon>Chlorophyta</taxon>
        <taxon>core chlorophytes</taxon>
        <taxon>Chlorophyceae</taxon>
        <taxon>CS clade</taxon>
        <taxon>Sphaeropleales</taxon>
        <taxon>Selenastraceae</taxon>
        <taxon>Raphidocelis</taxon>
    </lineage>
</organism>
<dbReference type="InterPro" id="IPR013123">
    <property type="entry name" value="SpoU_subst-bd"/>
</dbReference>
<sequence length="595" mass="59084">MRTALLARGLGALSGARAACPAAWLALRQRCRSLPGAAAAQQGRIATAVPVAAAAGTFSSGRGGRGRGGGGGGERGGGGRGGGRGRGGSGGRAASPATGEPRQRFSLFPNTSSGDGSGGGGYAERSSGADGGGSGGYAERSSGGGRGYAERSSNADGGGGGGYAERSGGGGRGYAERSGGGGGGRGYAERSSDADGGGRGGYAERSSGGGRGRGYAERSGGRTGGRGWARGERSEPRRDARPSGGRGARYGGDSDDEDDYGAGQYGGGDDYGSDDDGEEQFMYPARPSKSALREQLFGDVLYGVAPVYAALAARRRTAHVLYVQEGAAAAARKDGRAFQACLDLARDANVAVRTASKHDLNMLSENRPHQGLLLDCSPLDWERMDRLPDAVTGDEAGDAKRWPVWLALDEVVDPQNLGAMLRSAHCLGADGVLASAKNCAPLSAAVSKASAGALEVMTLHNARNLPRTLADAAERGWAVVGAAAEREAAALVEFAVDRPTVLVMGNEGSGLRTNVRRACTSMVRIEMGPQPRGGGGSGGASGGGGAEVDSLNVSVAAGILLHHFLVPRPGGGGGAGGGSGGGGSGDGGGGSGAES</sequence>
<evidence type="ECO:0000313" key="14">
    <source>
        <dbReference type="Proteomes" id="UP000247498"/>
    </source>
</evidence>
<dbReference type="SMART" id="SM00967">
    <property type="entry name" value="SpoU_sub_bind"/>
    <property type="match status" value="1"/>
</dbReference>
<dbReference type="PANTHER" id="PTHR46103:SF1">
    <property type="entry name" value="RRNA METHYLTRANSFERASE 1, MITOCHONDRIAL"/>
    <property type="match status" value="1"/>
</dbReference>
<evidence type="ECO:0000256" key="9">
    <source>
        <dbReference type="ARBA" id="ARBA00034881"/>
    </source>
</evidence>
<evidence type="ECO:0000313" key="13">
    <source>
        <dbReference type="EMBL" id="GBF91307.1"/>
    </source>
</evidence>
<dbReference type="InterPro" id="IPR047182">
    <property type="entry name" value="MRM1"/>
</dbReference>
<keyword evidence="7" id="KW-0809">Transit peptide</keyword>
<evidence type="ECO:0000259" key="12">
    <source>
        <dbReference type="SMART" id="SM00967"/>
    </source>
</evidence>
<keyword evidence="3" id="KW-0698">rRNA processing</keyword>
<evidence type="ECO:0000256" key="5">
    <source>
        <dbReference type="ARBA" id="ARBA00022679"/>
    </source>
</evidence>
<keyword evidence="5 13" id="KW-0808">Transferase</keyword>
<evidence type="ECO:0000256" key="4">
    <source>
        <dbReference type="ARBA" id="ARBA00022603"/>
    </source>
</evidence>
<feature type="chain" id="PRO_5016075455" description="rRNA methyltransferase 1, mitochondrial" evidence="11">
    <location>
        <begin position="19"/>
        <end position="595"/>
    </location>
</feature>
<keyword evidence="4 13" id="KW-0489">Methyltransferase</keyword>
<keyword evidence="6" id="KW-0949">S-adenosyl-L-methionine</keyword>
<dbReference type="AlphaFoldDB" id="A0A2V0P283"/>
<feature type="domain" description="RNA 2-O ribose methyltransferase substrate binding" evidence="12">
    <location>
        <begin position="300"/>
        <end position="382"/>
    </location>
</feature>